<dbReference type="InterPro" id="IPR036034">
    <property type="entry name" value="PDZ_sf"/>
</dbReference>
<evidence type="ECO:0000313" key="4">
    <source>
        <dbReference type="EMBL" id="MFD0317979.1"/>
    </source>
</evidence>
<dbReference type="EMBL" id="JBHTEB010000001">
    <property type="protein sequence ID" value="MFD0317979.1"/>
    <property type="molecule type" value="Genomic_DNA"/>
</dbReference>
<evidence type="ECO:0000313" key="5">
    <source>
        <dbReference type="Proteomes" id="UP001597023"/>
    </source>
</evidence>
<feature type="compositionally biased region" description="Low complexity" evidence="1">
    <location>
        <begin position="24"/>
        <end position="38"/>
    </location>
</feature>
<reference evidence="5" key="1">
    <citation type="journal article" date="2019" name="Int. J. Syst. Evol. Microbiol.">
        <title>The Global Catalogue of Microorganisms (GCM) 10K type strain sequencing project: providing services to taxonomists for standard genome sequencing and annotation.</title>
        <authorList>
            <consortium name="The Broad Institute Genomics Platform"/>
            <consortium name="The Broad Institute Genome Sequencing Center for Infectious Disease"/>
            <person name="Wu L."/>
            <person name="Ma J."/>
        </authorList>
    </citation>
    <scope>NUCLEOTIDE SEQUENCE [LARGE SCALE GENOMIC DNA]</scope>
    <source>
        <strain evidence="5">CGMCC 4.7400</strain>
    </source>
</reference>
<evidence type="ECO:0000259" key="3">
    <source>
        <dbReference type="SMART" id="SM00228"/>
    </source>
</evidence>
<feature type="region of interest" description="Disordered" evidence="1">
    <location>
        <begin position="96"/>
        <end position="135"/>
    </location>
</feature>
<sequence>MEQTALRPKPMPGQEPGTDTGTCPAKGSGPAKGPGTRSRFGRARRRPHAARRRGRRLTTLLFGLLVGAVLVLSGVGLGTVGATVIGMSKLADVQRQAGRPGAPGTATAPAAPSAPASPPPTTSPKSAPAPPAPPAARATLGLEVLDAEKSGALVIGVHVPGPGYAAGLVRGDVLLTFGGQRVDSATDLARAVAGTQPGEATVITVRHESGGYQQLTVRPGVVV</sequence>
<feature type="transmembrane region" description="Helical" evidence="2">
    <location>
        <begin position="60"/>
        <end position="87"/>
    </location>
</feature>
<proteinExistence type="predicted"/>
<dbReference type="Proteomes" id="UP001597023">
    <property type="component" value="Unassembled WGS sequence"/>
</dbReference>
<keyword evidence="5" id="KW-1185">Reference proteome</keyword>
<dbReference type="SMART" id="SM00228">
    <property type="entry name" value="PDZ"/>
    <property type="match status" value="1"/>
</dbReference>
<evidence type="ECO:0000256" key="2">
    <source>
        <dbReference type="SAM" id="Phobius"/>
    </source>
</evidence>
<organism evidence="4 5">
    <name type="scientific">Streptomyces flavalbus</name>
    <dbReference type="NCBI Taxonomy" id="2665155"/>
    <lineage>
        <taxon>Bacteria</taxon>
        <taxon>Bacillati</taxon>
        <taxon>Actinomycetota</taxon>
        <taxon>Actinomycetes</taxon>
        <taxon>Kitasatosporales</taxon>
        <taxon>Streptomycetaceae</taxon>
        <taxon>Streptomyces</taxon>
    </lineage>
</organism>
<evidence type="ECO:0000256" key="1">
    <source>
        <dbReference type="SAM" id="MobiDB-lite"/>
    </source>
</evidence>
<keyword evidence="2" id="KW-1133">Transmembrane helix</keyword>
<protein>
    <submittedName>
        <fullName evidence="4">PDZ domain-containing protein</fullName>
    </submittedName>
</protein>
<name>A0ABW2WFX7_9ACTN</name>
<dbReference type="Pfam" id="PF13180">
    <property type="entry name" value="PDZ_2"/>
    <property type="match status" value="1"/>
</dbReference>
<gene>
    <name evidence="4" type="ORF">ACFQZ6_27960</name>
</gene>
<comment type="caution">
    <text evidence="4">The sequence shown here is derived from an EMBL/GenBank/DDBJ whole genome shotgun (WGS) entry which is preliminary data.</text>
</comment>
<dbReference type="SUPFAM" id="SSF50156">
    <property type="entry name" value="PDZ domain-like"/>
    <property type="match status" value="1"/>
</dbReference>
<feature type="region of interest" description="Disordered" evidence="1">
    <location>
        <begin position="1"/>
        <end position="52"/>
    </location>
</feature>
<feature type="domain" description="PDZ" evidence="3">
    <location>
        <begin position="138"/>
        <end position="209"/>
    </location>
</feature>
<feature type="compositionally biased region" description="Pro residues" evidence="1">
    <location>
        <begin position="115"/>
        <end position="134"/>
    </location>
</feature>
<dbReference type="Gene3D" id="2.30.42.10">
    <property type="match status" value="1"/>
</dbReference>
<keyword evidence="2" id="KW-0472">Membrane</keyword>
<dbReference type="InterPro" id="IPR001478">
    <property type="entry name" value="PDZ"/>
</dbReference>
<accession>A0ABW2WFX7</accession>
<keyword evidence="2" id="KW-0812">Transmembrane</keyword>
<feature type="compositionally biased region" description="Basic residues" evidence="1">
    <location>
        <begin position="39"/>
        <end position="52"/>
    </location>
</feature>
<feature type="compositionally biased region" description="Low complexity" evidence="1">
    <location>
        <begin position="97"/>
        <end position="114"/>
    </location>
</feature>
<dbReference type="RefSeq" id="WP_381614208.1">
    <property type="nucleotide sequence ID" value="NZ_JBHTEB010000001.1"/>
</dbReference>